<feature type="compositionally biased region" description="Basic and acidic residues" evidence="1">
    <location>
        <begin position="22"/>
        <end position="48"/>
    </location>
</feature>
<protein>
    <recommendedName>
        <fullName evidence="4">Multidrug transporter</fullName>
    </recommendedName>
</protein>
<evidence type="ECO:0008006" key="4">
    <source>
        <dbReference type="Google" id="ProtNLM"/>
    </source>
</evidence>
<keyword evidence="3" id="KW-1185">Reference proteome</keyword>
<dbReference type="AlphaFoldDB" id="A0A1X9LN92"/>
<dbReference type="EMBL" id="CP020715">
    <property type="protein sequence ID" value="ARJ06666.1"/>
    <property type="molecule type" value="Genomic_DNA"/>
</dbReference>
<evidence type="ECO:0000256" key="1">
    <source>
        <dbReference type="SAM" id="MobiDB-lite"/>
    </source>
</evidence>
<sequence>MDSDADFEQKRHDQLTTAPKATEADAEPRIRISETADGTKRIDWRDDAEVSPSSGDDADYPAER</sequence>
<dbReference type="RefSeq" id="WP_085020804.1">
    <property type="nucleotide sequence ID" value="NZ_BMHD01000001.1"/>
</dbReference>
<name>A0A1X9LN92_9MICO</name>
<evidence type="ECO:0000313" key="3">
    <source>
        <dbReference type="Proteomes" id="UP000192775"/>
    </source>
</evidence>
<gene>
    <name evidence="2" type="ORF">B5808_16620</name>
</gene>
<reference evidence="2 3" key="1">
    <citation type="submission" date="2017-04" db="EMBL/GenBank/DDBJ databases">
        <authorList>
            <person name="Afonso C.L."/>
            <person name="Miller P.J."/>
            <person name="Scott M.A."/>
            <person name="Spackman E."/>
            <person name="Goraichik I."/>
            <person name="Dimitrov K.M."/>
            <person name="Suarez D.L."/>
            <person name="Swayne D.E."/>
        </authorList>
    </citation>
    <scope>NUCLEOTIDE SEQUENCE [LARGE SCALE GENOMIC DNA]</scope>
    <source>
        <strain evidence="3">XA(T)</strain>
    </source>
</reference>
<dbReference type="Proteomes" id="UP000192775">
    <property type="component" value="Chromosome"/>
</dbReference>
<evidence type="ECO:0000313" key="2">
    <source>
        <dbReference type="EMBL" id="ARJ06666.1"/>
    </source>
</evidence>
<proteinExistence type="predicted"/>
<organism evidence="2 3">
    <name type="scientific">Cnuibacter physcomitrellae</name>
    <dbReference type="NCBI Taxonomy" id="1619308"/>
    <lineage>
        <taxon>Bacteria</taxon>
        <taxon>Bacillati</taxon>
        <taxon>Actinomycetota</taxon>
        <taxon>Actinomycetes</taxon>
        <taxon>Micrococcales</taxon>
        <taxon>Microbacteriaceae</taxon>
        <taxon>Cnuibacter</taxon>
    </lineage>
</organism>
<accession>A0A1X9LN92</accession>
<feature type="region of interest" description="Disordered" evidence="1">
    <location>
        <begin position="1"/>
        <end position="64"/>
    </location>
</feature>
<dbReference type="KEGG" id="cphy:B5808_16620"/>